<accession>A0A4R4DSX3</accession>
<dbReference type="GO" id="GO:0016787">
    <property type="term" value="F:hydrolase activity"/>
    <property type="evidence" value="ECO:0007669"/>
    <property type="project" value="UniProtKB-KW"/>
</dbReference>
<dbReference type="PANTHER" id="PTHR43569">
    <property type="entry name" value="AMIDOHYDROLASE"/>
    <property type="match status" value="1"/>
</dbReference>
<evidence type="ECO:0000313" key="3">
    <source>
        <dbReference type="EMBL" id="TCZ65899.1"/>
    </source>
</evidence>
<dbReference type="Proteomes" id="UP000295023">
    <property type="component" value="Unassembled WGS sequence"/>
</dbReference>
<dbReference type="SUPFAM" id="SSF51556">
    <property type="entry name" value="Metallo-dependent hydrolases"/>
    <property type="match status" value="1"/>
</dbReference>
<keyword evidence="4" id="KW-1185">Reference proteome</keyword>
<feature type="domain" description="Amidohydrolase-related" evidence="2">
    <location>
        <begin position="32"/>
        <end position="342"/>
    </location>
</feature>
<dbReference type="RefSeq" id="WP_132284058.1">
    <property type="nucleotide sequence ID" value="NZ_SKBM01000002.1"/>
</dbReference>
<dbReference type="InterPro" id="IPR006680">
    <property type="entry name" value="Amidohydro-rel"/>
</dbReference>
<dbReference type="AlphaFoldDB" id="A0A4R4DSX3"/>
<evidence type="ECO:0000256" key="1">
    <source>
        <dbReference type="ARBA" id="ARBA00038310"/>
    </source>
</evidence>
<comment type="caution">
    <text evidence="3">The sequence shown here is derived from an EMBL/GenBank/DDBJ whole genome shotgun (WGS) entry which is preliminary data.</text>
</comment>
<keyword evidence="3" id="KW-0378">Hydrolase</keyword>
<gene>
    <name evidence="3" type="ORF">EXY23_02095</name>
</gene>
<dbReference type="InterPro" id="IPR032466">
    <property type="entry name" value="Metal_Hydrolase"/>
</dbReference>
<dbReference type="Pfam" id="PF04909">
    <property type="entry name" value="Amidohydro_2"/>
    <property type="match status" value="1"/>
</dbReference>
<name>A0A4R4DSX3_9PROT</name>
<reference evidence="3 4" key="1">
    <citation type="submission" date="2019-03" db="EMBL/GenBank/DDBJ databases">
        <title>Paracraurococcus aquatilis NE82 genome sequence.</title>
        <authorList>
            <person name="Zhao Y."/>
            <person name="Du Z."/>
        </authorList>
    </citation>
    <scope>NUCLEOTIDE SEQUENCE [LARGE SCALE GENOMIC DNA]</scope>
    <source>
        <strain evidence="3 4">NE82</strain>
    </source>
</reference>
<dbReference type="PANTHER" id="PTHR43569:SF1">
    <property type="entry name" value="BLL3371 PROTEIN"/>
    <property type="match status" value="1"/>
</dbReference>
<comment type="similarity">
    <text evidence="1">Belongs to the metallo-dependent hydrolases superfamily.</text>
</comment>
<proteinExistence type="inferred from homology"/>
<organism evidence="3 4">
    <name type="scientific">Roseicella aquatilis</name>
    <dbReference type="NCBI Taxonomy" id="2527868"/>
    <lineage>
        <taxon>Bacteria</taxon>
        <taxon>Pseudomonadati</taxon>
        <taxon>Pseudomonadota</taxon>
        <taxon>Alphaproteobacteria</taxon>
        <taxon>Acetobacterales</taxon>
        <taxon>Roseomonadaceae</taxon>
        <taxon>Roseicella</taxon>
    </lineage>
</organism>
<dbReference type="EMBL" id="SKBM01000002">
    <property type="protein sequence ID" value="TCZ65899.1"/>
    <property type="molecule type" value="Genomic_DNA"/>
</dbReference>
<protein>
    <submittedName>
        <fullName evidence="3">Amidohydrolase</fullName>
    </submittedName>
</protein>
<evidence type="ECO:0000313" key="4">
    <source>
        <dbReference type="Proteomes" id="UP000295023"/>
    </source>
</evidence>
<dbReference type="OrthoDB" id="7183088at2"/>
<evidence type="ECO:0000259" key="2">
    <source>
        <dbReference type="Pfam" id="PF04909"/>
    </source>
</evidence>
<dbReference type="InterPro" id="IPR052350">
    <property type="entry name" value="Metallo-dep_Lactonases"/>
</dbReference>
<sequence>MSSTAFSHYIPVREDWLARRTEPALEPDLPIIDPHHHLWDRPDWRYMLPELLADLGQGHTIVATVFVQCRAFHRAEGPEAMRPVGETEFVNGVAAMSASGQYGPARICDGIVGHANLQLGAAVREVLEAHLRAGGGRFRGIRHITAWDPDPAIMNPAYTPPKDILYREDFRAGFAQLAPLGLSFDAWLYHPQIPDLTALARAFPETPIVLDHVGGPLGIRFYAGQRDEAFRSWRAAMAELATCPNVRVKLGGLGMRINGFGFEDGAEPPTSDALAAAWKPWIETTIGLFGADRCMFESNFPVDKGSYGYGVFWNACKMLASGASAAEKAALFAGTARRFYRLEA</sequence>
<dbReference type="Gene3D" id="3.20.20.140">
    <property type="entry name" value="Metal-dependent hydrolases"/>
    <property type="match status" value="1"/>
</dbReference>